<feature type="compositionally biased region" description="Acidic residues" evidence="3">
    <location>
        <begin position="113"/>
        <end position="125"/>
    </location>
</feature>
<dbReference type="InterPro" id="IPR039223">
    <property type="entry name" value="AATF/Bfr2"/>
</dbReference>
<dbReference type="OrthoDB" id="5783963at2759"/>
<feature type="compositionally biased region" description="Acidic residues" evidence="3">
    <location>
        <begin position="90"/>
        <end position="101"/>
    </location>
</feature>
<keyword evidence="7" id="KW-1185">Reference proteome</keyword>
<gene>
    <name evidence="6" type="ORF">K491DRAFT_762685</name>
</gene>
<feature type="compositionally biased region" description="Acidic residues" evidence="3">
    <location>
        <begin position="132"/>
        <end position="142"/>
    </location>
</feature>
<evidence type="ECO:0000259" key="4">
    <source>
        <dbReference type="Pfam" id="PF08164"/>
    </source>
</evidence>
<feature type="compositionally biased region" description="Acidic residues" evidence="3">
    <location>
        <begin position="22"/>
        <end position="37"/>
    </location>
</feature>
<comment type="similarity">
    <text evidence="1">Belongs to the AATF family.</text>
</comment>
<feature type="domain" description="Apoptosis-antagonizing transcription factor C-terminal" evidence="4">
    <location>
        <begin position="385"/>
        <end position="470"/>
    </location>
</feature>
<evidence type="ECO:0000256" key="2">
    <source>
        <dbReference type="ARBA" id="ARBA00013850"/>
    </source>
</evidence>
<dbReference type="InterPro" id="IPR012617">
    <property type="entry name" value="AATF_C"/>
</dbReference>
<proteinExistence type="inferred from homology"/>
<dbReference type="InterPro" id="IPR025160">
    <property type="entry name" value="AATF"/>
</dbReference>
<organism evidence="6 7">
    <name type="scientific">Lophiostoma macrostomum CBS 122681</name>
    <dbReference type="NCBI Taxonomy" id="1314788"/>
    <lineage>
        <taxon>Eukaryota</taxon>
        <taxon>Fungi</taxon>
        <taxon>Dikarya</taxon>
        <taxon>Ascomycota</taxon>
        <taxon>Pezizomycotina</taxon>
        <taxon>Dothideomycetes</taxon>
        <taxon>Pleosporomycetidae</taxon>
        <taxon>Pleosporales</taxon>
        <taxon>Lophiostomataceae</taxon>
        <taxon>Lophiostoma</taxon>
    </lineage>
</organism>
<evidence type="ECO:0000313" key="7">
    <source>
        <dbReference type="Proteomes" id="UP000799324"/>
    </source>
</evidence>
<evidence type="ECO:0000313" key="6">
    <source>
        <dbReference type="EMBL" id="KAF2649004.1"/>
    </source>
</evidence>
<feature type="compositionally biased region" description="Acidic residues" evidence="3">
    <location>
        <begin position="150"/>
        <end position="173"/>
    </location>
</feature>
<feature type="compositionally biased region" description="Basic and acidic residues" evidence="3">
    <location>
        <begin position="38"/>
        <end position="49"/>
    </location>
</feature>
<sequence>MKKSKIRDFDPESLLDPAPSSSEDDDAESGFSSEEDVDTGREHYEDVSKSKLRKKEVVPLGPQYTGSMVSRDVVEDEDSDDPFAKQYDVGESEEEEEEDNVAGELSDVKTGSQDEEGASYSEEGDSEAHEGLEDDASDDEMVDGAGHDTDDQDMESEGSEDQDDEDNEDEDTADQTSKLREMMKDTSLVTSAISQAAKSDVEKGQAIKRQRKTFDTLLNARIRLQKALISTNSMATDRYSSENAPDTVVGAAESAALKLLNNLTDLRSSLDEARTGQKRKRAAFTSDTPASDIWSSIHASESGAHPSRKAILEKWSVKTRGASLSSGKGRLNTTAQQTLTDVLDSQLQDSTRLVARTRVPRSCAPLQSAANVSSSENIYDDADFYGLLLKELLENRSNELNANGSASEFVVQAPWQVAREAKTKKIVDTKASKGRKLRYTVHEKLQNFMAPEDRGSWGDRQREELFGGLFGRRVGLGEEEDVQSEEEDGVDVAEEGLMLFRS</sequence>
<dbReference type="Pfam" id="PF08164">
    <property type="entry name" value="TRAUB"/>
    <property type="match status" value="1"/>
</dbReference>
<dbReference type="Pfam" id="PF13339">
    <property type="entry name" value="AATF-Che1"/>
    <property type="match status" value="1"/>
</dbReference>
<feature type="region of interest" description="Disordered" evidence="3">
    <location>
        <begin position="1"/>
        <end position="182"/>
    </location>
</feature>
<dbReference type="AlphaFoldDB" id="A0A6A6SS28"/>
<feature type="compositionally biased region" description="Low complexity" evidence="3">
    <location>
        <begin position="12"/>
        <end position="21"/>
    </location>
</feature>
<name>A0A6A6SS28_9PLEO</name>
<feature type="domain" description="AATF leucine zipper-containing" evidence="5">
    <location>
        <begin position="200"/>
        <end position="318"/>
    </location>
</feature>
<protein>
    <recommendedName>
        <fullName evidence="2">Protein BFR2</fullName>
    </recommendedName>
</protein>
<evidence type="ECO:0000256" key="1">
    <source>
        <dbReference type="ARBA" id="ARBA00008966"/>
    </source>
</evidence>
<dbReference type="Proteomes" id="UP000799324">
    <property type="component" value="Unassembled WGS sequence"/>
</dbReference>
<dbReference type="GO" id="GO:0000462">
    <property type="term" value="P:maturation of SSU-rRNA from tricistronic rRNA transcript (SSU-rRNA, 5.8S rRNA, LSU-rRNA)"/>
    <property type="evidence" value="ECO:0007669"/>
    <property type="project" value="TreeGrafter"/>
</dbReference>
<dbReference type="PANTHER" id="PTHR15565:SF0">
    <property type="entry name" value="PROTEIN AATF"/>
    <property type="match status" value="1"/>
</dbReference>
<dbReference type="EMBL" id="MU004511">
    <property type="protein sequence ID" value="KAF2649004.1"/>
    <property type="molecule type" value="Genomic_DNA"/>
</dbReference>
<dbReference type="PANTHER" id="PTHR15565">
    <property type="entry name" value="AATF PROTEIN APOPTOSIS ANTAGONIZING TRANSCRIPTION FACTOR"/>
    <property type="match status" value="1"/>
</dbReference>
<dbReference type="GO" id="GO:0005730">
    <property type="term" value="C:nucleolus"/>
    <property type="evidence" value="ECO:0007669"/>
    <property type="project" value="TreeGrafter"/>
</dbReference>
<accession>A0A6A6SS28</accession>
<feature type="compositionally biased region" description="Basic and acidic residues" evidence="3">
    <location>
        <begin position="1"/>
        <end position="10"/>
    </location>
</feature>
<evidence type="ECO:0000256" key="3">
    <source>
        <dbReference type="SAM" id="MobiDB-lite"/>
    </source>
</evidence>
<reference evidence="6" key="1">
    <citation type="journal article" date="2020" name="Stud. Mycol.">
        <title>101 Dothideomycetes genomes: a test case for predicting lifestyles and emergence of pathogens.</title>
        <authorList>
            <person name="Haridas S."/>
            <person name="Albert R."/>
            <person name="Binder M."/>
            <person name="Bloem J."/>
            <person name="Labutti K."/>
            <person name="Salamov A."/>
            <person name="Andreopoulos B."/>
            <person name="Baker S."/>
            <person name="Barry K."/>
            <person name="Bills G."/>
            <person name="Bluhm B."/>
            <person name="Cannon C."/>
            <person name="Castanera R."/>
            <person name="Culley D."/>
            <person name="Daum C."/>
            <person name="Ezra D."/>
            <person name="Gonzalez J."/>
            <person name="Henrissat B."/>
            <person name="Kuo A."/>
            <person name="Liang C."/>
            <person name="Lipzen A."/>
            <person name="Lutzoni F."/>
            <person name="Magnuson J."/>
            <person name="Mondo S."/>
            <person name="Nolan M."/>
            <person name="Ohm R."/>
            <person name="Pangilinan J."/>
            <person name="Park H.-J."/>
            <person name="Ramirez L."/>
            <person name="Alfaro M."/>
            <person name="Sun H."/>
            <person name="Tritt A."/>
            <person name="Yoshinaga Y."/>
            <person name="Zwiers L.-H."/>
            <person name="Turgeon B."/>
            <person name="Goodwin S."/>
            <person name="Spatafora J."/>
            <person name="Crous P."/>
            <person name="Grigoriev I."/>
        </authorList>
    </citation>
    <scope>NUCLEOTIDE SEQUENCE</scope>
    <source>
        <strain evidence="6">CBS 122681</strain>
    </source>
</reference>
<evidence type="ECO:0000259" key="5">
    <source>
        <dbReference type="Pfam" id="PF13339"/>
    </source>
</evidence>